<dbReference type="EMBL" id="PHIG01000048">
    <property type="protein sequence ID" value="PJK28117.1"/>
    <property type="molecule type" value="Genomic_DNA"/>
</dbReference>
<feature type="chain" id="PRO_5014741087" evidence="1">
    <location>
        <begin position="24"/>
        <end position="222"/>
    </location>
</feature>
<evidence type="ECO:0000256" key="1">
    <source>
        <dbReference type="SAM" id="SignalP"/>
    </source>
</evidence>
<dbReference type="RefSeq" id="WP_109792902.1">
    <property type="nucleotide sequence ID" value="NZ_PHIG01000048.1"/>
</dbReference>
<keyword evidence="3" id="KW-1185">Reference proteome</keyword>
<name>A0A2M9FXD9_9PROT</name>
<keyword evidence="1" id="KW-0732">Signal</keyword>
<dbReference type="Proteomes" id="UP000229498">
    <property type="component" value="Unassembled WGS sequence"/>
</dbReference>
<evidence type="ECO:0000313" key="3">
    <source>
        <dbReference type="Proteomes" id="UP000229498"/>
    </source>
</evidence>
<gene>
    <name evidence="2" type="ORF">CVT23_18975</name>
</gene>
<accession>A0A2M9FXD9</accession>
<sequence length="222" mass="24174">MRRLALLALLLGAALVTSGFREGARSPNDSAIVVIGVGTSHPSGVNSLFSDVPAIELRWAPIDMRRLAVDHSRPPLILRREYCNPLALDRADCPAGDRQTLYAAYEAPAGIYMLRSITVTNSNLIEGRRATTDYFYPPDHLVFRNTLPQAMADPDVPKLLLAPGGLYYAGNMIVDFDGHAPRISAVERDEEAAIDVVREQLGGDLTLQFLETALSFVPGVES</sequence>
<proteinExistence type="predicted"/>
<dbReference type="AlphaFoldDB" id="A0A2M9FXD9"/>
<organism evidence="2 3">
    <name type="scientific">Minwuia thermotolerans</name>
    <dbReference type="NCBI Taxonomy" id="2056226"/>
    <lineage>
        <taxon>Bacteria</taxon>
        <taxon>Pseudomonadati</taxon>
        <taxon>Pseudomonadota</taxon>
        <taxon>Alphaproteobacteria</taxon>
        <taxon>Minwuiales</taxon>
        <taxon>Minwuiaceae</taxon>
        <taxon>Minwuia</taxon>
    </lineage>
</organism>
<evidence type="ECO:0000313" key="2">
    <source>
        <dbReference type="EMBL" id="PJK28117.1"/>
    </source>
</evidence>
<reference evidence="2 3" key="1">
    <citation type="submission" date="2017-11" db="EMBL/GenBank/DDBJ databases">
        <title>Draft genome sequence of Rhizobiales bacterium SY3-13.</title>
        <authorList>
            <person name="Sun C."/>
        </authorList>
    </citation>
    <scope>NUCLEOTIDE SEQUENCE [LARGE SCALE GENOMIC DNA]</scope>
    <source>
        <strain evidence="2 3">SY3-13</strain>
    </source>
</reference>
<comment type="caution">
    <text evidence="2">The sequence shown here is derived from an EMBL/GenBank/DDBJ whole genome shotgun (WGS) entry which is preliminary data.</text>
</comment>
<feature type="signal peptide" evidence="1">
    <location>
        <begin position="1"/>
        <end position="23"/>
    </location>
</feature>
<protein>
    <submittedName>
        <fullName evidence="2">Uncharacterized protein</fullName>
    </submittedName>
</protein>